<dbReference type="Proteomes" id="UP000054845">
    <property type="component" value="Unassembled WGS sequence"/>
</dbReference>
<feature type="compositionally biased region" description="Polar residues" evidence="1">
    <location>
        <begin position="924"/>
        <end position="946"/>
    </location>
</feature>
<feature type="compositionally biased region" description="Polar residues" evidence="1">
    <location>
        <begin position="763"/>
        <end position="783"/>
    </location>
</feature>
<dbReference type="GO" id="GO:0035091">
    <property type="term" value="F:phosphatidylinositol binding"/>
    <property type="evidence" value="ECO:0007669"/>
    <property type="project" value="InterPro"/>
</dbReference>
<dbReference type="GO" id="GO:0030479">
    <property type="term" value="C:actin cortical patch"/>
    <property type="evidence" value="ECO:0007669"/>
    <property type="project" value="TreeGrafter"/>
</dbReference>
<dbReference type="GO" id="GO:0006897">
    <property type="term" value="P:endocytosis"/>
    <property type="evidence" value="ECO:0007669"/>
    <property type="project" value="InterPro"/>
</dbReference>
<sequence length="1016" mass="109342">MKKIFGRKDAVTPYRDADAPVASEGHEFSDSAEPGAYPRPPQQSLARTASPSGKPLGYQGADAPILGRPNGDGQNAGQYHSAYPSEGLGASTGTADNQYRNQTSAPSHIPIAPRRRTSDYDSSSSPQASPAHGRADLPPHASRQPRQGSLDMRNLNLGSRGGMPAFSQGLPPADQPLRNGTRAQYLDTQDYATPGSPVVEPPTPLDDAPRSSPRLSRWRSLRQSSDAKRERLASRDSGADNSAFYPSYAPPDQARETHYHSHLPHEHSSSPGARYEPDLQHEHAQVKPKRKLFGFGRDKKDKEQEHNAENLNHAEAQESPATRLNRGSGSSQAHAPNQPAQTNAQAKEPAWYDLVTGSRVTPAKGEGLVHTKIGWLCARPAEAWDWSYLMSLVDSISHSEAAAKEAARALRKEFKYGDIEPRKRATKIWAVLTLNGSDRFKMQVADKKFLSVIEEVITSHKTPISVKEQLIEVFGMLAFEFKDDTELHSVTKAYNRVRPSDRPLDGTPLNPEHEIFRPVSSMPPGAAQVQSALRANGVQRHTPRQRKPRSPGEEMARLHRECTVARESAHMLVENLAEAGMDSALVAEFSAKTLDSEEFLMGQIPWATAQADRSRADLAAQIAQERAEGRPASAISQTQEERLLADLLDAHERVVQAREMLGHVQTQHHQEDEDERLAIERSRYEVRVDRSKLRQDAVTGDLYSIDAGQSLAAPVMEAQGSSSSSRPPSPAPPAHRPLPVPSPVASSEGAAHSIGSAAGMNGSRLTNPNAHTRELSASSTSSGRAPREARPDGPRPASLVPGGHALPHGPRPLPSTAGAASSAHKAITAARSTASPTPGAMPTAPHVAQGRPEQEPAVLENSARPAALPPIEALKIDSQAGSGTGGITAPVPTGAVRLDDDNESVIMTPVQPSAKALGKRRQLSGDNSDQTQANTTAATRLASSPRLSPVADEKRLAREELLNRPPPAAPVEPYFAAQQTQSPPALASNNPFLNHPAFVGREAQTGTNPFFAQPQP</sequence>
<dbReference type="InterPro" id="IPR002014">
    <property type="entry name" value="VHS_dom"/>
</dbReference>
<evidence type="ECO:0000313" key="4">
    <source>
        <dbReference type="Proteomes" id="UP000054845"/>
    </source>
</evidence>
<dbReference type="Gene3D" id="1.25.40.90">
    <property type="match status" value="1"/>
</dbReference>
<dbReference type="STRING" id="401625.A0A0P1BBH3"/>
<dbReference type="AlphaFoldDB" id="A0A0P1BBH3"/>
<accession>A0A0P1BBH3</accession>
<feature type="region of interest" description="Disordered" evidence="1">
    <location>
        <begin position="518"/>
        <end position="555"/>
    </location>
</feature>
<feature type="compositionally biased region" description="Basic and acidic residues" evidence="1">
    <location>
        <begin position="951"/>
        <end position="962"/>
    </location>
</feature>
<feature type="region of interest" description="Disordered" evidence="1">
    <location>
        <begin position="191"/>
        <end position="347"/>
    </location>
</feature>
<dbReference type="GO" id="GO:0051666">
    <property type="term" value="P:actin cortical patch localization"/>
    <property type="evidence" value="ECO:0007669"/>
    <property type="project" value="TreeGrafter"/>
</dbReference>
<dbReference type="PANTHER" id="PTHR47789">
    <property type="entry name" value="LAS SEVENTEEN-BINDING PROTEIN 5"/>
    <property type="match status" value="1"/>
</dbReference>
<feature type="compositionally biased region" description="Low complexity" evidence="1">
    <location>
        <begin position="815"/>
        <end position="830"/>
    </location>
</feature>
<dbReference type="EMBL" id="CCYA01000192">
    <property type="protein sequence ID" value="CEH13003.1"/>
    <property type="molecule type" value="Genomic_DNA"/>
</dbReference>
<dbReference type="CDD" id="cd16980">
    <property type="entry name" value="VHS_Lsb5"/>
    <property type="match status" value="1"/>
</dbReference>
<dbReference type="GO" id="GO:0007034">
    <property type="term" value="P:vacuolar transport"/>
    <property type="evidence" value="ECO:0007669"/>
    <property type="project" value="UniProtKB-ARBA"/>
</dbReference>
<dbReference type="PROSITE" id="PS50179">
    <property type="entry name" value="VHS"/>
    <property type="match status" value="1"/>
</dbReference>
<proteinExistence type="predicted"/>
<feature type="compositionally biased region" description="Basic and acidic residues" evidence="1">
    <location>
        <begin position="225"/>
        <end position="238"/>
    </location>
</feature>
<feature type="compositionally biased region" description="Polar residues" evidence="1">
    <location>
        <begin position="91"/>
        <end position="106"/>
    </location>
</feature>
<feature type="compositionally biased region" description="Low complexity" evidence="1">
    <location>
        <begin position="120"/>
        <end position="131"/>
    </location>
</feature>
<feature type="region of interest" description="Disordered" evidence="1">
    <location>
        <begin position="1"/>
        <end position="179"/>
    </location>
</feature>
<feature type="compositionally biased region" description="Basic and acidic residues" evidence="1">
    <location>
        <begin position="1"/>
        <end position="29"/>
    </location>
</feature>
<feature type="compositionally biased region" description="Polar residues" evidence="1">
    <location>
        <begin position="42"/>
        <end position="51"/>
    </location>
</feature>
<evidence type="ECO:0000259" key="2">
    <source>
        <dbReference type="PROSITE" id="PS50179"/>
    </source>
</evidence>
<evidence type="ECO:0000313" key="3">
    <source>
        <dbReference type="EMBL" id="CEH13003.1"/>
    </source>
</evidence>
<protein>
    <submittedName>
        <fullName evidence="3">Signal transducing adaptor protein STAM/STAM2</fullName>
    </submittedName>
</protein>
<feature type="region of interest" description="Disordered" evidence="1">
    <location>
        <begin position="714"/>
        <end position="861"/>
    </location>
</feature>
<dbReference type="GO" id="GO:0007015">
    <property type="term" value="P:actin filament organization"/>
    <property type="evidence" value="ECO:0007669"/>
    <property type="project" value="InterPro"/>
</dbReference>
<dbReference type="InterPro" id="IPR045007">
    <property type="entry name" value="LSB5"/>
</dbReference>
<keyword evidence="4" id="KW-1185">Reference proteome</keyword>
<feature type="region of interest" description="Disordered" evidence="1">
    <location>
        <begin position="877"/>
        <end position="1016"/>
    </location>
</feature>
<reference evidence="3 4" key="1">
    <citation type="submission" date="2014-09" db="EMBL/GenBank/DDBJ databases">
        <authorList>
            <person name="Magalhaes I.L.F."/>
            <person name="Oliveira U."/>
            <person name="Santos F.R."/>
            <person name="Vidigal T.H.D.A."/>
            <person name="Brescovit A.D."/>
            <person name="Santos A.J."/>
        </authorList>
    </citation>
    <scope>NUCLEOTIDE SEQUENCE [LARGE SCALE GENOMIC DNA]</scope>
</reference>
<dbReference type="GO" id="GO:0043130">
    <property type="term" value="F:ubiquitin binding"/>
    <property type="evidence" value="ECO:0007669"/>
    <property type="project" value="InterPro"/>
</dbReference>
<dbReference type="SUPFAM" id="SSF48464">
    <property type="entry name" value="ENTH/VHS domain"/>
    <property type="match status" value="1"/>
</dbReference>
<feature type="compositionally biased region" description="Low complexity" evidence="1">
    <location>
        <begin position="332"/>
        <end position="346"/>
    </location>
</feature>
<feature type="domain" description="VHS" evidence="2">
    <location>
        <begin position="385"/>
        <end position="498"/>
    </location>
</feature>
<feature type="compositionally biased region" description="Basic and acidic residues" evidence="1">
    <location>
        <begin position="253"/>
        <end position="268"/>
    </location>
</feature>
<dbReference type="InterPro" id="IPR008942">
    <property type="entry name" value="ENTH_VHS"/>
</dbReference>
<feature type="compositionally biased region" description="Polar residues" evidence="1">
    <location>
        <begin position="977"/>
        <end position="992"/>
    </location>
</feature>
<dbReference type="SMART" id="SM00288">
    <property type="entry name" value="VHS"/>
    <property type="match status" value="1"/>
</dbReference>
<name>A0A0P1BBH3_9BASI</name>
<dbReference type="OrthoDB" id="10255964at2759"/>
<feature type="compositionally biased region" description="Polar residues" evidence="1">
    <location>
        <begin position="319"/>
        <end position="331"/>
    </location>
</feature>
<feature type="compositionally biased region" description="Basic and acidic residues" evidence="1">
    <location>
        <begin position="296"/>
        <end position="308"/>
    </location>
</feature>
<organism evidence="3 4">
    <name type="scientific">Ceraceosorus bombacis</name>
    <dbReference type="NCBI Taxonomy" id="401625"/>
    <lineage>
        <taxon>Eukaryota</taxon>
        <taxon>Fungi</taxon>
        <taxon>Dikarya</taxon>
        <taxon>Basidiomycota</taxon>
        <taxon>Ustilaginomycotina</taxon>
        <taxon>Exobasidiomycetes</taxon>
        <taxon>Ceraceosorales</taxon>
        <taxon>Ceraceosoraceae</taxon>
        <taxon>Ceraceosorus</taxon>
    </lineage>
</organism>
<feature type="compositionally biased region" description="Basic and acidic residues" evidence="1">
    <location>
        <begin position="275"/>
        <end position="285"/>
    </location>
</feature>
<feature type="compositionally biased region" description="Pro residues" evidence="1">
    <location>
        <begin position="727"/>
        <end position="742"/>
    </location>
</feature>
<dbReference type="Pfam" id="PF00790">
    <property type="entry name" value="VHS"/>
    <property type="match status" value="1"/>
</dbReference>
<dbReference type="PANTHER" id="PTHR47789:SF2">
    <property type="entry name" value="VHS DOMAIN-CONTAINING PROTEIN"/>
    <property type="match status" value="1"/>
</dbReference>
<evidence type="ECO:0000256" key="1">
    <source>
        <dbReference type="SAM" id="MobiDB-lite"/>
    </source>
</evidence>